<protein>
    <submittedName>
        <fullName evidence="1">Uncharacterized protein</fullName>
    </submittedName>
</protein>
<gene>
    <name evidence="1" type="ORF">O6H91_04G031500</name>
</gene>
<accession>A0ACC2DVJ1</accession>
<sequence length="322" mass="34880">MAAVLQLTCLLSGRGRGPQLSDLSSACHFISPPQPCLLSVAISAAAGCRMDKERKCSQLLPRSIVVARAGEGAVTSTVVAQEVESVWKGQASEVMLTGDFLCWEHKLPLEKGTNGTFITKQRLAPGRYKYKFIVDGQWMHSPDFPTVPDGKGGLNNEIAVKGASAELESLPVATPPKVELSKVEAAPTCNPKLNATVTAKTTGTKAIAKKPVQKSLASLMSEDIIPALQKELEKQEGISDLSLKFADNQLQGDFEKNGIRYSFWAYFPDGTLEGSRGFSLSSHGCPPSTIEPFLIDEKKITANLVVFWVMKRLFAQKLLSQN</sequence>
<name>A0ACC2DVJ1_DIPCM</name>
<proteinExistence type="predicted"/>
<evidence type="ECO:0000313" key="1">
    <source>
        <dbReference type="EMBL" id="KAJ7558273.1"/>
    </source>
</evidence>
<reference evidence="2" key="1">
    <citation type="journal article" date="2024" name="Proc. Natl. Acad. Sci. U.S.A.">
        <title>Extraordinary preservation of gene collinearity over three hundred million years revealed in homosporous lycophytes.</title>
        <authorList>
            <person name="Li C."/>
            <person name="Wickell D."/>
            <person name="Kuo L.Y."/>
            <person name="Chen X."/>
            <person name="Nie B."/>
            <person name="Liao X."/>
            <person name="Peng D."/>
            <person name="Ji J."/>
            <person name="Jenkins J."/>
            <person name="Williams M."/>
            <person name="Shu S."/>
            <person name="Plott C."/>
            <person name="Barry K."/>
            <person name="Rajasekar S."/>
            <person name="Grimwood J."/>
            <person name="Han X."/>
            <person name="Sun S."/>
            <person name="Hou Z."/>
            <person name="He W."/>
            <person name="Dai G."/>
            <person name="Sun C."/>
            <person name="Schmutz J."/>
            <person name="Leebens-Mack J.H."/>
            <person name="Li F.W."/>
            <person name="Wang L."/>
        </authorList>
    </citation>
    <scope>NUCLEOTIDE SEQUENCE [LARGE SCALE GENOMIC DNA]</scope>
    <source>
        <strain evidence="2">cv. PW_Plant_1</strain>
    </source>
</reference>
<comment type="caution">
    <text evidence="1">The sequence shown here is derived from an EMBL/GenBank/DDBJ whole genome shotgun (WGS) entry which is preliminary data.</text>
</comment>
<keyword evidence="2" id="KW-1185">Reference proteome</keyword>
<evidence type="ECO:0000313" key="2">
    <source>
        <dbReference type="Proteomes" id="UP001162992"/>
    </source>
</evidence>
<dbReference type="EMBL" id="CM055095">
    <property type="protein sequence ID" value="KAJ7558273.1"/>
    <property type="molecule type" value="Genomic_DNA"/>
</dbReference>
<organism evidence="1 2">
    <name type="scientific">Diphasiastrum complanatum</name>
    <name type="common">Issler's clubmoss</name>
    <name type="synonym">Lycopodium complanatum</name>
    <dbReference type="NCBI Taxonomy" id="34168"/>
    <lineage>
        <taxon>Eukaryota</taxon>
        <taxon>Viridiplantae</taxon>
        <taxon>Streptophyta</taxon>
        <taxon>Embryophyta</taxon>
        <taxon>Tracheophyta</taxon>
        <taxon>Lycopodiopsida</taxon>
        <taxon>Lycopodiales</taxon>
        <taxon>Lycopodiaceae</taxon>
        <taxon>Lycopodioideae</taxon>
        <taxon>Diphasiastrum</taxon>
    </lineage>
</organism>
<dbReference type="Proteomes" id="UP001162992">
    <property type="component" value="Chromosome 4"/>
</dbReference>